<reference evidence="9" key="1">
    <citation type="submission" date="2014-12" db="EMBL/GenBank/DDBJ databases">
        <title>Genome sequence of Clostridium beijerinckii strain 59B.</title>
        <authorList>
            <person name="Little G.T."/>
            <person name="Minton N.P."/>
        </authorList>
    </citation>
    <scope>NUCLEOTIDE SEQUENCE [LARGE SCALE GENOMIC DNA]</scope>
    <source>
        <strain evidence="9">59B</strain>
    </source>
</reference>
<dbReference type="Proteomes" id="UP000031866">
    <property type="component" value="Chromosome"/>
</dbReference>
<feature type="transmembrane region" description="Helical" evidence="6">
    <location>
        <begin position="12"/>
        <end position="33"/>
    </location>
</feature>
<feature type="transmembrane region" description="Helical" evidence="6">
    <location>
        <begin position="53"/>
        <end position="74"/>
    </location>
</feature>
<keyword evidence="5 6" id="KW-0472">Membrane</keyword>
<evidence type="ECO:0000256" key="4">
    <source>
        <dbReference type="ARBA" id="ARBA00022989"/>
    </source>
</evidence>
<dbReference type="Gene3D" id="1.20.1250.20">
    <property type="entry name" value="MFS general substrate transporter like domains"/>
    <property type="match status" value="1"/>
</dbReference>
<evidence type="ECO:0000313" key="8">
    <source>
        <dbReference type="EMBL" id="AJH00658.1"/>
    </source>
</evidence>
<dbReference type="KEGG" id="cbei:LF65_04116"/>
<dbReference type="InterPro" id="IPR036259">
    <property type="entry name" value="MFS_trans_sf"/>
</dbReference>
<feature type="transmembrane region" description="Helical" evidence="6">
    <location>
        <begin position="168"/>
        <end position="188"/>
    </location>
</feature>
<evidence type="ECO:0000256" key="2">
    <source>
        <dbReference type="ARBA" id="ARBA00022448"/>
    </source>
</evidence>
<dbReference type="OrthoDB" id="9773404at2"/>
<feature type="transmembrane region" description="Helical" evidence="6">
    <location>
        <begin position="209"/>
        <end position="232"/>
    </location>
</feature>
<dbReference type="GO" id="GO:0022857">
    <property type="term" value="F:transmembrane transporter activity"/>
    <property type="evidence" value="ECO:0007669"/>
    <property type="project" value="InterPro"/>
</dbReference>
<feature type="domain" description="Major facilitator superfamily (MFS) profile" evidence="7">
    <location>
        <begin position="15"/>
        <end position="396"/>
    </location>
</feature>
<dbReference type="EMBL" id="CP010086">
    <property type="protein sequence ID" value="AJH00658.1"/>
    <property type="molecule type" value="Genomic_DNA"/>
</dbReference>
<evidence type="ECO:0000259" key="7">
    <source>
        <dbReference type="PROSITE" id="PS50850"/>
    </source>
</evidence>
<feature type="transmembrane region" description="Helical" evidence="6">
    <location>
        <begin position="339"/>
        <end position="361"/>
    </location>
</feature>
<evidence type="ECO:0000313" key="9">
    <source>
        <dbReference type="Proteomes" id="UP000031866"/>
    </source>
</evidence>
<protein>
    <submittedName>
        <fullName evidence="8">MFS transporter</fullName>
    </submittedName>
</protein>
<dbReference type="STRING" id="1520.LF65_04116"/>
<feature type="transmembrane region" description="Helical" evidence="6">
    <location>
        <begin position="81"/>
        <end position="100"/>
    </location>
</feature>
<gene>
    <name evidence="8" type="ORF">LF65_04116</name>
</gene>
<dbReference type="InterPro" id="IPR011701">
    <property type="entry name" value="MFS"/>
</dbReference>
<feature type="transmembrane region" description="Helical" evidence="6">
    <location>
        <begin position="367"/>
        <end position="391"/>
    </location>
</feature>
<dbReference type="PANTHER" id="PTHR11360">
    <property type="entry name" value="MONOCARBOXYLATE TRANSPORTER"/>
    <property type="match status" value="1"/>
</dbReference>
<dbReference type="PANTHER" id="PTHR11360:SF284">
    <property type="entry name" value="EG:103B4.3 PROTEIN-RELATED"/>
    <property type="match status" value="1"/>
</dbReference>
<evidence type="ECO:0000256" key="5">
    <source>
        <dbReference type="ARBA" id="ARBA00023136"/>
    </source>
</evidence>
<comment type="subcellular location">
    <subcellularLocation>
        <location evidence="1">Cell membrane</location>
        <topology evidence="1">Multi-pass membrane protein</topology>
    </subcellularLocation>
</comment>
<feature type="transmembrane region" description="Helical" evidence="6">
    <location>
        <begin position="140"/>
        <end position="162"/>
    </location>
</feature>
<feature type="transmembrane region" description="Helical" evidence="6">
    <location>
        <begin position="281"/>
        <end position="301"/>
    </location>
</feature>
<dbReference type="RefSeq" id="WP_041898556.1">
    <property type="nucleotide sequence ID" value="NZ_CP010086.2"/>
</dbReference>
<keyword evidence="3 6" id="KW-0812">Transmembrane</keyword>
<organism evidence="8 9">
    <name type="scientific">Clostridium beijerinckii</name>
    <name type="common">Clostridium MP</name>
    <dbReference type="NCBI Taxonomy" id="1520"/>
    <lineage>
        <taxon>Bacteria</taxon>
        <taxon>Bacillati</taxon>
        <taxon>Bacillota</taxon>
        <taxon>Clostridia</taxon>
        <taxon>Eubacteriales</taxon>
        <taxon>Clostridiaceae</taxon>
        <taxon>Clostridium</taxon>
    </lineage>
</organism>
<dbReference type="InterPro" id="IPR020846">
    <property type="entry name" value="MFS_dom"/>
</dbReference>
<accession>A0A0B5QRG4</accession>
<dbReference type="InterPro" id="IPR050327">
    <property type="entry name" value="Proton-linked_MCT"/>
</dbReference>
<feature type="transmembrane region" description="Helical" evidence="6">
    <location>
        <begin position="252"/>
        <end position="274"/>
    </location>
</feature>
<evidence type="ECO:0000256" key="1">
    <source>
        <dbReference type="ARBA" id="ARBA00004651"/>
    </source>
</evidence>
<dbReference type="PROSITE" id="PS50850">
    <property type="entry name" value="MFS"/>
    <property type="match status" value="1"/>
</dbReference>
<dbReference type="SUPFAM" id="SSF103473">
    <property type="entry name" value="MFS general substrate transporter"/>
    <property type="match status" value="1"/>
</dbReference>
<name>A0A0B5QRG4_CLOBE</name>
<dbReference type="Pfam" id="PF07690">
    <property type="entry name" value="MFS_1"/>
    <property type="match status" value="1"/>
</dbReference>
<feature type="transmembrane region" description="Helical" evidence="6">
    <location>
        <begin position="106"/>
        <end position="128"/>
    </location>
</feature>
<dbReference type="GO" id="GO:0005886">
    <property type="term" value="C:plasma membrane"/>
    <property type="evidence" value="ECO:0007669"/>
    <property type="project" value="UniProtKB-SubCell"/>
</dbReference>
<keyword evidence="2" id="KW-0813">Transport</keyword>
<sequence>MNDTWFKERKYAWIGLAALWIIGFIGALLRFIMATYQVQISQDLNISRSLISMAWSTNLLIAALCTPIGGWIADRYGPKKLMLLSTMFSILGTSIVFVGHNSTLFFIGYGVISGFYGIGASSTYILIFDWFQHHRAKATALLASSSSIGLAVCTPIFISNTWLTWKDAFLISCLLSLFVALPVIQFLIRNPENPQKKAKESEQPKVKMLFKGPHMLLFLFIGFALFTCGFNMGTVEMNLVAIYQLSSVKPALIAVSMSTLGIMEIIGSFIFGYLLDRINKFTAMSLLYGIRILAFIILFVHSPWSPIVFAVFFGFTYLGAVPGGMLIANENTKEKGKFIGSLLLFHQAGGIIGSLIGGVSFDISKSYQLLIGFDMLLCILVTIGYFTNYWLRYKNTLYVSRYKNEVNKLHSNDH</sequence>
<keyword evidence="4 6" id="KW-1133">Transmembrane helix</keyword>
<evidence type="ECO:0000256" key="6">
    <source>
        <dbReference type="SAM" id="Phobius"/>
    </source>
</evidence>
<dbReference type="AlphaFoldDB" id="A0A0B5QRG4"/>
<proteinExistence type="predicted"/>
<evidence type="ECO:0000256" key="3">
    <source>
        <dbReference type="ARBA" id="ARBA00022692"/>
    </source>
</evidence>
<feature type="transmembrane region" description="Helical" evidence="6">
    <location>
        <begin position="307"/>
        <end position="327"/>
    </location>
</feature>